<keyword evidence="1" id="KW-1133">Transmembrane helix</keyword>
<sequence>MKEMNKSNNNKKSLFTCFKLVMDEDDSFKSHKRRKRNAATTDPVLSYLATANEDGVVLFSKANQECRSRRRKRGNDMWHALRMALNDTLMKRILSRWKTKKESMSISNSSVKAKFIRKCKTTRPTNSNTSSNNGGSSVIFTSSSSLSSISSSHTDHMSGCFSLEINNMPIPPPSNGTCGVSKKNSVEDRRKIEYGLNNIFLCMLVIISLLVLILWGKFFAILCNLIWFCIVPFSQRRKCKERFS</sequence>
<dbReference type="AlphaFoldDB" id="A0A3Q7YGB8"/>
<evidence type="ECO:0000256" key="1">
    <source>
        <dbReference type="SAM" id="Phobius"/>
    </source>
</evidence>
<dbReference type="RefSeq" id="XP_027191965.1">
    <property type="nucleotide sequence ID" value="XM_027336164.1"/>
</dbReference>
<feature type="transmembrane region" description="Helical" evidence="1">
    <location>
        <begin position="218"/>
        <end position="234"/>
    </location>
</feature>
<reference evidence="3" key="2">
    <citation type="submission" date="2025-08" db="UniProtKB">
        <authorList>
            <consortium name="RefSeq"/>
        </authorList>
    </citation>
    <scope>IDENTIFICATION</scope>
    <source>
        <tissue evidence="3">Etiolated seedlings</tissue>
    </source>
</reference>
<accession>A0A3Q7YGB8</accession>
<proteinExistence type="predicted"/>
<keyword evidence="2" id="KW-1185">Reference proteome</keyword>
<gene>
    <name evidence="3" type="primary">LOC101504541</name>
</gene>
<feature type="transmembrane region" description="Helical" evidence="1">
    <location>
        <begin position="192"/>
        <end position="212"/>
    </location>
</feature>
<dbReference type="PANTHER" id="PTHR34379">
    <property type="entry name" value="OS07G0553800 PROTEIN"/>
    <property type="match status" value="1"/>
</dbReference>
<reference evidence="2" key="1">
    <citation type="journal article" date="2013" name="Nat. Biotechnol.">
        <title>Draft genome sequence of chickpea (Cicer arietinum) provides a resource for trait improvement.</title>
        <authorList>
            <person name="Varshney R.K."/>
            <person name="Song C."/>
            <person name="Saxena R.K."/>
            <person name="Azam S."/>
            <person name="Yu S."/>
            <person name="Sharpe A.G."/>
            <person name="Cannon S."/>
            <person name="Baek J."/>
            <person name="Rosen B.D."/>
            <person name="Tar'an B."/>
            <person name="Millan T."/>
            <person name="Zhang X."/>
            <person name="Ramsay L.D."/>
            <person name="Iwata A."/>
            <person name="Wang Y."/>
            <person name="Nelson W."/>
            <person name="Farmer A.D."/>
            <person name="Gaur P.M."/>
            <person name="Soderlund C."/>
            <person name="Penmetsa R.V."/>
            <person name="Xu C."/>
            <person name="Bharti A.K."/>
            <person name="He W."/>
            <person name="Winter P."/>
            <person name="Zhao S."/>
            <person name="Hane J.K."/>
            <person name="Carrasquilla-Garcia N."/>
            <person name="Condie J.A."/>
            <person name="Upadhyaya H.D."/>
            <person name="Luo M.C."/>
            <person name="Thudi M."/>
            <person name="Gowda C.L."/>
            <person name="Singh N.P."/>
            <person name="Lichtenzveig J."/>
            <person name="Gali K.K."/>
            <person name="Rubio J."/>
            <person name="Nadarajan N."/>
            <person name="Dolezel J."/>
            <person name="Bansal K.C."/>
            <person name="Xu X."/>
            <person name="Edwards D."/>
            <person name="Zhang G."/>
            <person name="Kahl G."/>
            <person name="Gil J."/>
            <person name="Singh K.B."/>
            <person name="Datta S.K."/>
            <person name="Jackson S.A."/>
            <person name="Wang J."/>
            <person name="Cook D.R."/>
        </authorList>
    </citation>
    <scope>NUCLEOTIDE SEQUENCE [LARGE SCALE GENOMIC DNA]</scope>
    <source>
        <strain evidence="2">cv. CDC Frontier</strain>
    </source>
</reference>
<keyword evidence="1" id="KW-0472">Membrane</keyword>
<dbReference type="PaxDb" id="3827-XP_004487745.1"/>
<dbReference type="InterPro" id="IPR040411">
    <property type="entry name" value="At5g23160-like"/>
</dbReference>
<dbReference type="OrthoDB" id="1886721at2759"/>
<evidence type="ECO:0000313" key="2">
    <source>
        <dbReference type="Proteomes" id="UP000087171"/>
    </source>
</evidence>
<organism evidence="2 3">
    <name type="scientific">Cicer arietinum</name>
    <name type="common">Chickpea</name>
    <name type="synonym">Garbanzo</name>
    <dbReference type="NCBI Taxonomy" id="3827"/>
    <lineage>
        <taxon>Eukaryota</taxon>
        <taxon>Viridiplantae</taxon>
        <taxon>Streptophyta</taxon>
        <taxon>Embryophyta</taxon>
        <taxon>Tracheophyta</taxon>
        <taxon>Spermatophyta</taxon>
        <taxon>Magnoliopsida</taxon>
        <taxon>eudicotyledons</taxon>
        <taxon>Gunneridae</taxon>
        <taxon>Pentapetalae</taxon>
        <taxon>rosids</taxon>
        <taxon>fabids</taxon>
        <taxon>Fabales</taxon>
        <taxon>Fabaceae</taxon>
        <taxon>Papilionoideae</taxon>
        <taxon>50 kb inversion clade</taxon>
        <taxon>NPAAA clade</taxon>
        <taxon>Hologalegina</taxon>
        <taxon>IRL clade</taxon>
        <taxon>Cicereae</taxon>
        <taxon>Cicer</taxon>
    </lineage>
</organism>
<dbReference type="Proteomes" id="UP000087171">
    <property type="component" value="Chromosome Ca1"/>
</dbReference>
<protein>
    <submittedName>
        <fullName evidence="3">Uncharacterized protein LOC101504541</fullName>
    </submittedName>
</protein>
<evidence type="ECO:0000313" key="3">
    <source>
        <dbReference type="RefSeq" id="XP_027191965.1"/>
    </source>
</evidence>
<dbReference type="PANTHER" id="PTHR34379:SF6">
    <property type="entry name" value="PROTEIN 3F"/>
    <property type="match status" value="1"/>
</dbReference>
<keyword evidence="1" id="KW-0812">Transmembrane</keyword>
<name>A0A3Q7YGB8_CICAR</name>